<dbReference type="Pfam" id="PF00877">
    <property type="entry name" value="NLPC_P60"/>
    <property type="match status" value="1"/>
</dbReference>
<keyword evidence="10" id="KW-1185">Reference proteome</keyword>
<dbReference type="PANTHER" id="PTHR34858:SF1">
    <property type="entry name" value="CYSO-CYSTEINE PEPTIDASE"/>
    <property type="match status" value="1"/>
</dbReference>
<dbReference type="GO" id="GO:0008234">
    <property type="term" value="F:cysteine-type peptidase activity"/>
    <property type="evidence" value="ECO:0007669"/>
    <property type="project" value="UniProtKB-KW"/>
</dbReference>
<evidence type="ECO:0000256" key="7">
    <source>
        <dbReference type="ARBA" id="ARBA00023049"/>
    </source>
</evidence>
<dbReference type="Proteomes" id="UP000240618">
    <property type="component" value="Segment"/>
</dbReference>
<dbReference type="CDD" id="cd08073">
    <property type="entry name" value="MPN_NLPC_P60"/>
    <property type="match status" value="1"/>
</dbReference>
<evidence type="ECO:0000256" key="4">
    <source>
        <dbReference type="ARBA" id="ARBA00022801"/>
    </source>
</evidence>
<dbReference type="SUPFAM" id="SSF54001">
    <property type="entry name" value="Cysteine proteinases"/>
    <property type="match status" value="1"/>
</dbReference>
<dbReference type="InterPro" id="IPR051929">
    <property type="entry name" value="VirAsm_ModProt"/>
</dbReference>
<protein>
    <submittedName>
        <fullName evidence="9">Tail protein</fullName>
    </submittedName>
</protein>
<evidence type="ECO:0000256" key="6">
    <source>
        <dbReference type="ARBA" id="ARBA00022833"/>
    </source>
</evidence>
<reference evidence="9 10" key="1">
    <citation type="journal article" date="2018" name="Arch. Virol.">
        <title>Genome sequence of the novel virulent bacteriophage PMBT14 with lytic activity against Pseudomonas fluorescens DSM 50090(R).</title>
        <authorList>
            <person name="Koberg S."/>
            <person name="Gieschler S."/>
            <person name="Brinks E."/>
            <person name="Wenning M."/>
            <person name="Neve H."/>
            <person name="Franz C.M."/>
        </authorList>
    </citation>
    <scope>NUCLEOTIDE SEQUENCE [LARGE SCALE GENOMIC DNA]</scope>
</reference>
<organism evidence="9 10">
    <name type="scientific">Pseudomonas phage PMBT14</name>
    <dbReference type="NCBI Taxonomy" id="2059855"/>
    <lineage>
        <taxon>Viruses</taxon>
        <taxon>Duplodnaviria</taxon>
        <taxon>Heunggongvirae</taxon>
        <taxon>Uroviricota</taxon>
        <taxon>Caudoviricetes</taxon>
        <taxon>Knuthellervirus</taxon>
        <taxon>Knuthellervirus PMBT14</taxon>
    </lineage>
</organism>
<keyword evidence="7" id="KW-0482">Metalloprotease</keyword>
<dbReference type="Gene3D" id="3.90.1720.10">
    <property type="entry name" value="endopeptidase domain like (from Nostoc punctiforme)"/>
    <property type="match status" value="1"/>
</dbReference>
<keyword evidence="6" id="KW-0862">Zinc</keyword>
<comment type="similarity">
    <text evidence="1">Belongs to the peptidase C40 family.</text>
</comment>
<dbReference type="GeneID" id="55606440"/>
<dbReference type="GO" id="GO:0008270">
    <property type="term" value="F:zinc ion binding"/>
    <property type="evidence" value="ECO:0007669"/>
    <property type="project" value="TreeGrafter"/>
</dbReference>
<dbReference type="GO" id="GO:0001897">
    <property type="term" value="P:symbiont-mediated cytolysis of host cell"/>
    <property type="evidence" value="ECO:0007669"/>
    <property type="project" value="UniProtKB-ARBA"/>
</dbReference>
<evidence type="ECO:0000256" key="1">
    <source>
        <dbReference type="ARBA" id="ARBA00007074"/>
    </source>
</evidence>
<dbReference type="SUPFAM" id="SSF102712">
    <property type="entry name" value="JAB1/MPN domain"/>
    <property type="match status" value="1"/>
</dbReference>
<dbReference type="Pfam" id="PF14464">
    <property type="entry name" value="Prok-JAB"/>
    <property type="match status" value="1"/>
</dbReference>
<evidence type="ECO:0000313" key="9">
    <source>
        <dbReference type="EMBL" id="AUM59738.1"/>
    </source>
</evidence>
<evidence type="ECO:0000256" key="5">
    <source>
        <dbReference type="ARBA" id="ARBA00022807"/>
    </source>
</evidence>
<proteinExistence type="inferred from homology"/>
<keyword evidence="5" id="KW-0788">Thiol protease</keyword>
<accession>A0A2I6PI52</accession>
<dbReference type="Gene3D" id="3.40.140.10">
    <property type="entry name" value="Cytidine Deaminase, domain 2"/>
    <property type="match status" value="1"/>
</dbReference>
<dbReference type="InterPro" id="IPR028090">
    <property type="entry name" value="JAB_dom_prok"/>
</dbReference>
<keyword evidence="2" id="KW-0645">Protease</keyword>
<dbReference type="GO" id="GO:0008235">
    <property type="term" value="F:metalloexopeptidase activity"/>
    <property type="evidence" value="ECO:0007669"/>
    <property type="project" value="TreeGrafter"/>
</dbReference>
<evidence type="ECO:0000256" key="3">
    <source>
        <dbReference type="ARBA" id="ARBA00022723"/>
    </source>
</evidence>
<keyword evidence="3" id="KW-0479">Metal-binding</keyword>
<dbReference type="PANTHER" id="PTHR34858">
    <property type="entry name" value="CYSO-CYSTEINE PEPTIDASE"/>
    <property type="match status" value="1"/>
</dbReference>
<sequence length="256" mass="28926">MKASTQSHIDQHIISEYPNEACGLLLKNGSYFPCKNVSATPLESFRIAPEQYAEAEDISPVVGVVHSHPNWSSLASEGDRVSCENLGLPWHIYSVNRNDSGELLRDGYSLINPCGYKSPLVGRKFLHGTLDCLQVVLDYYQWEKGIDLGQYEREDDWWNNGQNLYLELLPKAGFVRLKEDPEEVQYQDGDVILMQIRSPVPNHAAIYLADGTLKSQPDLLPTPGSILHHVYGRDSSRDVYGGYWLKNTVSVWRHHG</sequence>
<evidence type="ECO:0000259" key="8">
    <source>
        <dbReference type="PROSITE" id="PS51935"/>
    </source>
</evidence>
<dbReference type="InterPro" id="IPR000555">
    <property type="entry name" value="JAMM/MPN+_dom"/>
</dbReference>
<dbReference type="RefSeq" id="YP_009836201.1">
    <property type="nucleotide sequence ID" value="NC_048687.1"/>
</dbReference>
<name>A0A2I6PI52_9CAUD</name>
<dbReference type="KEGG" id="vg:55606440"/>
<dbReference type="GO" id="GO:0006508">
    <property type="term" value="P:proteolysis"/>
    <property type="evidence" value="ECO:0007669"/>
    <property type="project" value="UniProtKB-KW"/>
</dbReference>
<evidence type="ECO:0000256" key="2">
    <source>
        <dbReference type="ARBA" id="ARBA00022670"/>
    </source>
</evidence>
<keyword evidence="4" id="KW-0378">Hydrolase</keyword>
<dbReference type="SMART" id="SM00232">
    <property type="entry name" value="JAB_MPN"/>
    <property type="match status" value="1"/>
</dbReference>
<evidence type="ECO:0000313" key="10">
    <source>
        <dbReference type="Proteomes" id="UP000240618"/>
    </source>
</evidence>
<dbReference type="InterPro" id="IPR000064">
    <property type="entry name" value="NLP_P60_dom"/>
</dbReference>
<dbReference type="EMBL" id="MG596800">
    <property type="protein sequence ID" value="AUM59738.1"/>
    <property type="molecule type" value="Genomic_DNA"/>
</dbReference>
<dbReference type="InterPro" id="IPR038765">
    <property type="entry name" value="Papain-like_cys_pep_sf"/>
</dbReference>
<dbReference type="PROSITE" id="PS51935">
    <property type="entry name" value="NLPC_P60"/>
    <property type="match status" value="1"/>
</dbReference>
<feature type="domain" description="NlpC/P60" evidence="8">
    <location>
        <begin position="97"/>
        <end position="255"/>
    </location>
</feature>